<keyword evidence="3 6" id="KW-0812">Transmembrane</keyword>
<feature type="transmembrane region" description="Helical" evidence="6">
    <location>
        <begin position="64"/>
        <end position="85"/>
    </location>
</feature>
<evidence type="ECO:0000313" key="7">
    <source>
        <dbReference type="EMBL" id="GEO10459.1"/>
    </source>
</evidence>
<name>A0A512BER0_9BACT</name>
<keyword evidence="4 6" id="KW-1133">Transmembrane helix</keyword>
<feature type="transmembrane region" description="Helical" evidence="6">
    <location>
        <begin position="177"/>
        <end position="202"/>
    </location>
</feature>
<sequence length="430" mass="47057">MKVSEPILKILNNPKYTRLIHWGKLITITGGSQAIVQATGLVSGIIVIRLLPTQQYAWYTLANTLLGTMGILADGGISAGVMAQGGKVWQDREKLGAVLATGLDLRKTFALGSLLVAVPLLIYLLNRSGASVITILLIVAALIPAFFVALSDSLLEIIPKLHQSIIPLQKNELTVSIARLMLSTLTLFIFPFSYIAILASGLPRAYGNIGLRKIAYSFVSKQQKPDLAVRKNILFIVKRILPGALYYCLSGQITIWLISIFGTTNSIAEVGALGRLAVLLNFFSVLISTLIIPRFARLENNKKLLLTRFFQIIGTLLIFCLLLLTVVWAFPEKILLILGNQYAGLEKELLINLIGSSIFLIGAIIYNLYTSKGWVLKPLVSISISICAITTGIIFLDVSTVSGVLWLNIFIAAIQLVYHTTYAVYKLVNI</sequence>
<feature type="transmembrane region" description="Helical" evidence="6">
    <location>
        <begin position="376"/>
        <end position="398"/>
    </location>
</feature>
<comment type="caution">
    <text evidence="7">The sequence shown here is derived from an EMBL/GenBank/DDBJ whole genome shotgun (WGS) entry which is preliminary data.</text>
</comment>
<dbReference type="GO" id="GO:0005886">
    <property type="term" value="C:plasma membrane"/>
    <property type="evidence" value="ECO:0007669"/>
    <property type="project" value="UniProtKB-SubCell"/>
</dbReference>
<feature type="transmembrane region" description="Helical" evidence="6">
    <location>
        <begin position="34"/>
        <end position="52"/>
    </location>
</feature>
<proteinExistence type="predicted"/>
<dbReference type="AlphaFoldDB" id="A0A512BER0"/>
<dbReference type="PANTHER" id="PTHR30250:SF26">
    <property type="entry name" value="PSMA PROTEIN"/>
    <property type="match status" value="1"/>
</dbReference>
<evidence type="ECO:0000256" key="4">
    <source>
        <dbReference type="ARBA" id="ARBA00022989"/>
    </source>
</evidence>
<evidence type="ECO:0000256" key="2">
    <source>
        <dbReference type="ARBA" id="ARBA00022475"/>
    </source>
</evidence>
<dbReference type="InterPro" id="IPR050833">
    <property type="entry name" value="Poly_Biosynth_Transport"/>
</dbReference>
<evidence type="ECO:0000256" key="1">
    <source>
        <dbReference type="ARBA" id="ARBA00004651"/>
    </source>
</evidence>
<feature type="transmembrane region" description="Helical" evidence="6">
    <location>
        <begin position="240"/>
        <end position="261"/>
    </location>
</feature>
<comment type="subcellular location">
    <subcellularLocation>
        <location evidence="1">Cell membrane</location>
        <topology evidence="1">Multi-pass membrane protein</topology>
    </subcellularLocation>
</comment>
<evidence type="ECO:0008006" key="9">
    <source>
        <dbReference type="Google" id="ProtNLM"/>
    </source>
</evidence>
<feature type="transmembrane region" description="Helical" evidence="6">
    <location>
        <begin position="105"/>
        <end position="125"/>
    </location>
</feature>
<protein>
    <recommendedName>
        <fullName evidence="9">Polysaccharide biosynthesis protein</fullName>
    </recommendedName>
</protein>
<evidence type="ECO:0000256" key="6">
    <source>
        <dbReference type="SAM" id="Phobius"/>
    </source>
</evidence>
<evidence type="ECO:0000256" key="5">
    <source>
        <dbReference type="ARBA" id="ARBA00023136"/>
    </source>
</evidence>
<reference evidence="7 8" key="1">
    <citation type="submission" date="2019-07" db="EMBL/GenBank/DDBJ databases">
        <title>Whole genome shotgun sequence of Segetibacter aerophilus NBRC 106135.</title>
        <authorList>
            <person name="Hosoyama A."/>
            <person name="Uohara A."/>
            <person name="Ohji S."/>
            <person name="Ichikawa N."/>
        </authorList>
    </citation>
    <scope>NUCLEOTIDE SEQUENCE [LARGE SCALE GENOMIC DNA]</scope>
    <source>
        <strain evidence="7 8">NBRC 106135</strain>
    </source>
</reference>
<feature type="transmembrane region" description="Helical" evidence="6">
    <location>
        <begin position="350"/>
        <end position="369"/>
    </location>
</feature>
<dbReference type="EMBL" id="BJYT01000011">
    <property type="protein sequence ID" value="GEO10459.1"/>
    <property type="molecule type" value="Genomic_DNA"/>
</dbReference>
<evidence type="ECO:0000313" key="8">
    <source>
        <dbReference type="Proteomes" id="UP000321513"/>
    </source>
</evidence>
<keyword evidence="2" id="KW-1003">Cell membrane</keyword>
<dbReference type="Proteomes" id="UP000321513">
    <property type="component" value="Unassembled WGS sequence"/>
</dbReference>
<keyword evidence="8" id="KW-1185">Reference proteome</keyword>
<feature type="transmembrane region" description="Helical" evidence="6">
    <location>
        <begin position="305"/>
        <end position="330"/>
    </location>
</feature>
<evidence type="ECO:0000256" key="3">
    <source>
        <dbReference type="ARBA" id="ARBA00022692"/>
    </source>
</evidence>
<dbReference type="PANTHER" id="PTHR30250">
    <property type="entry name" value="PST FAMILY PREDICTED COLANIC ACID TRANSPORTER"/>
    <property type="match status" value="1"/>
</dbReference>
<gene>
    <name evidence="7" type="ORF">SAE01_29550</name>
</gene>
<organism evidence="7 8">
    <name type="scientific">Segetibacter aerophilus</name>
    <dbReference type="NCBI Taxonomy" id="670293"/>
    <lineage>
        <taxon>Bacteria</taxon>
        <taxon>Pseudomonadati</taxon>
        <taxon>Bacteroidota</taxon>
        <taxon>Chitinophagia</taxon>
        <taxon>Chitinophagales</taxon>
        <taxon>Chitinophagaceae</taxon>
        <taxon>Segetibacter</taxon>
    </lineage>
</organism>
<keyword evidence="5 6" id="KW-0472">Membrane</keyword>
<feature type="transmembrane region" description="Helical" evidence="6">
    <location>
        <begin position="132"/>
        <end position="150"/>
    </location>
</feature>
<feature type="transmembrane region" description="Helical" evidence="6">
    <location>
        <begin position="273"/>
        <end position="293"/>
    </location>
</feature>
<accession>A0A512BER0</accession>
<feature type="transmembrane region" description="Helical" evidence="6">
    <location>
        <begin position="404"/>
        <end position="425"/>
    </location>
</feature>